<gene>
    <name evidence="2" type="ORF">KI387_002301</name>
</gene>
<evidence type="ECO:0000313" key="3">
    <source>
        <dbReference type="Proteomes" id="UP000824469"/>
    </source>
</evidence>
<dbReference type="EMBL" id="JAHRHJ020000001">
    <property type="protein sequence ID" value="KAH9330193.1"/>
    <property type="molecule type" value="Genomic_DNA"/>
</dbReference>
<evidence type="ECO:0000313" key="2">
    <source>
        <dbReference type="EMBL" id="KAH9330193.1"/>
    </source>
</evidence>
<name>A0AA38GXL5_TAXCH</name>
<sequence length="134" mass="14387">MLAEDGAGPRPRIHNYDGIHFHSVEELDAKAGSHKNIPPKNTSKNQNQNLCEDELKVTVADMKARGPLIPCRDRVVEAKKNPQLSSKDKCRSGGEKAVVLYTTLADGAVLIDATEGVMAITLSSLIGLPLSSLV</sequence>
<feature type="compositionally biased region" description="Polar residues" evidence="1">
    <location>
        <begin position="39"/>
        <end position="49"/>
    </location>
</feature>
<reference evidence="2 3" key="1">
    <citation type="journal article" date="2021" name="Nat. Plants">
        <title>The Taxus genome provides insights into paclitaxel biosynthesis.</title>
        <authorList>
            <person name="Xiong X."/>
            <person name="Gou J."/>
            <person name="Liao Q."/>
            <person name="Li Y."/>
            <person name="Zhou Q."/>
            <person name="Bi G."/>
            <person name="Li C."/>
            <person name="Du R."/>
            <person name="Wang X."/>
            <person name="Sun T."/>
            <person name="Guo L."/>
            <person name="Liang H."/>
            <person name="Lu P."/>
            <person name="Wu Y."/>
            <person name="Zhang Z."/>
            <person name="Ro D.K."/>
            <person name="Shang Y."/>
            <person name="Huang S."/>
            <person name="Yan J."/>
        </authorList>
    </citation>
    <scope>NUCLEOTIDE SEQUENCE [LARGE SCALE GENOMIC DNA]</scope>
    <source>
        <strain evidence="2">Ta-2019</strain>
    </source>
</reference>
<proteinExistence type="predicted"/>
<evidence type="ECO:0000256" key="1">
    <source>
        <dbReference type="SAM" id="MobiDB-lite"/>
    </source>
</evidence>
<organism evidence="2 3">
    <name type="scientific">Taxus chinensis</name>
    <name type="common">Chinese yew</name>
    <name type="synonym">Taxus wallichiana var. chinensis</name>
    <dbReference type="NCBI Taxonomy" id="29808"/>
    <lineage>
        <taxon>Eukaryota</taxon>
        <taxon>Viridiplantae</taxon>
        <taxon>Streptophyta</taxon>
        <taxon>Embryophyta</taxon>
        <taxon>Tracheophyta</taxon>
        <taxon>Spermatophyta</taxon>
        <taxon>Pinopsida</taxon>
        <taxon>Pinidae</taxon>
        <taxon>Conifers II</taxon>
        <taxon>Cupressales</taxon>
        <taxon>Taxaceae</taxon>
        <taxon>Taxus</taxon>
    </lineage>
</organism>
<feature type="region of interest" description="Disordered" evidence="1">
    <location>
        <begin position="27"/>
        <end position="49"/>
    </location>
</feature>
<protein>
    <submittedName>
        <fullName evidence="2">Uncharacterized protein</fullName>
    </submittedName>
</protein>
<dbReference type="AlphaFoldDB" id="A0AA38GXL5"/>
<accession>A0AA38GXL5</accession>
<comment type="caution">
    <text evidence="2">The sequence shown here is derived from an EMBL/GenBank/DDBJ whole genome shotgun (WGS) entry which is preliminary data.</text>
</comment>
<keyword evidence="3" id="KW-1185">Reference proteome</keyword>
<dbReference type="Proteomes" id="UP000824469">
    <property type="component" value="Unassembled WGS sequence"/>
</dbReference>